<keyword evidence="1" id="KW-1133">Transmembrane helix</keyword>
<keyword evidence="1" id="KW-0812">Transmembrane</keyword>
<dbReference type="RefSeq" id="WP_086202165.1">
    <property type="nucleotide sequence ID" value="NZ_NEGB01000001.1"/>
</dbReference>
<organism evidence="2 3">
    <name type="scientific">Acinetobacter silvestris</name>
    <dbReference type="NCBI Taxonomy" id="1977882"/>
    <lineage>
        <taxon>Bacteria</taxon>
        <taxon>Pseudomonadati</taxon>
        <taxon>Pseudomonadota</taxon>
        <taxon>Gammaproteobacteria</taxon>
        <taxon>Moraxellales</taxon>
        <taxon>Moraxellaceae</taxon>
        <taxon>Acinetobacter</taxon>
    </lineage>
</organism>
<proteinExistence type="predicted"/>
<dbReference type="AlphaFoldDB" id="A0A1Y3CM93"/>
<accession>A0A1Y3CM93</accession>
<dbReference type="OrthoDB" id="6711616at2"/>
<keyword evidence="1" id="KW-0472">Membrane</keyword>
<dbReference type="Proteomes" id="UP000242765">
    <property type="component" value="Unassembled WGS sequence"/>
</dbReference>
<name>A0A1Y3CM93_9GAMM</name>
<protein>
    <submittedName>
        <fullName evidence="2">Uncharacterized protein</fullName>
    </submittedName>
</protein>
<dbReference type="EMBL" id="NEGB01000001">
    <property type="protein sequence ID" value="OTG67307.1"/>
    <property type="molecule type" value="Genomic_DNA"/>
</dbReference>
<dbReference type="STRING" id="1977882.B9T28_01365"/>
<feature type="transmembrane region" description="Helical" evidence="1">
    <location>
        <begin position="35"/>
        <end position="57"/>
    </location>
</feature>
<reference evidence="2 3" key="1">
    <citation type="submission" date="2017-04" db="EMBL/GenBank/DDBJ databases">
        <title>High diversity of culturable Acinetobacter species in natural soil and water ecosystems.</title>
        <authorList>
            <person name="Nemec A."/>
            <person name="Radolfova-Krizova L."/>
        </authorList>
    </citation>
    <scope>NUCLEOTIDE SEQUENCE [LARGE SCALE GENOMIC DNA]</scope>
    <source>
        <strain evidence="2 3">ANC 4999</strain>
    </source>
</reference>
<sequence>MKETYLQHVMISIGLLVITAILCSSMQYFFALEEFWLVVFTLTFISGTVFSLIFACVQAKLK</sequence>
<evidence type="ECO:0000313" key="2">
    <source>
        <dbReference type="EMBL" id="OTG67307.1"/>
    </source>
</evidence>
<feature type="transmembrane region" description="Helical" evidence="1">
    <location>
        <begin position="9"/>
        <end position="29"/>
    </location>
</feature>
<evidence type="ECO:0000313" key="3">
    <source>
        <dbReference type="Proteomes" id="UP000242765"/>
    </source>
</evidence>
<comment type="caution">
    <text evidence="2">The sequence shown here is derived from an EMBL/GenBank/DDBJ whole genome shotgun (WGS) entry which is preliminary data.</text>
</comment>
<keyword evidence="3" id="KW-1185">Reference proteome</keyword>
<evidence type="ECO:0000256" key="1">
    <source>
        <dbReference type="SAM" id="Phobius"/>
    </source>
</evidence>
<gene>
    <name evidence="2" type="ORF">B9T28_01365</name>
</gene>